<dbReference type="AlphaFoldDB" id="A0A7Z8Y8T8"/>
<evidence type="ECO:0000313" key="2">
    <source>
        <dbReference type="EMBL" id="VDG75808.1"/>
    </source>
</evidence>
<dbReference type="Proteomes" id="UP000269974">
    <property type="component" value="Unassembled WGS sequence"/>
</dbReference>
<feature type="compositionally biased region" description="Low complexity" evidence="1">
    <location>
        <begin position="53"/>
        <end position="112"/>
    </location>
</feature>
<protein>
    <submittedName>
        <fullName evidence="2">Uncharacterized protein</fullName>
    </submittedName>
</protein>
<name>A0A7Z8Y8T8_9ACTO</name>
<gene>
    <name evidence="2" type="ORF">NCTC10327_00493</name>
</gene>
<feature type="compositionally biased region" description="Basic and acidic residues" evidence="1">
    <location>
        <begin position="132"/>
        <end position="149"/>
    </location>
</feature>
<sequence>MQAKKPSEGSTGRRRHRPAIQLSTVDQARLARGEIASAEEALVQALQNPVTAVPPAGAARPARSHAPAPQPQSAATGAATGAAKQATKHTAAGAAKKHTTGAATSAATPRAKSGAKQRPGRLTGKNTIIARNAEEQRLLDERPPHFGKI</sequence>
<feature type="region of interest" description="Disordered" evidence="1">
    <location>
        <begin position="53"/>
        <end position="149"/>
    </location>
</feature>
<evidence type="ECO:0000256" key="1">
    <source>
        <dbReference type="SAM" id="MobiDB-lite"/>
    </source>
</evidence>
<proteinExistence type="predicted"/>
<dbReference type="RefSeq" id="WP_185933739.1">
    <property type="nucleotide sequence ID" value="NZ_UYIO01000001.1"/>
</dbReference>
<reference evidence="2 3" key="1">
    <citation type="submission" date="2018-11" db="EMBL/GenBank/DDBJ databases">
        <authorList>
            <consortium name="Pathogen Informatics"/>
        </authorList>
    </citation>
    <scope>NUCLEOTIDE SEQUENCE [LARGE SCALE GENOMIC DNA]</scope>
    <source>
        <strain evidence="2 3">NCTC10327</strain>
    </source>
</reference>
<organism evidence="2 3">
    <name type="scientific">Actinobaculum suis</name>
    <dbReference type="NCBI Taxonomy" id="1657"/>
    <lineage>
        <taxon>Bacteria</taxon>
        <taxon>Bacillati</taxon>
        <taxon>Actinomycetota</taxon>
        <taxon>Actinomycetes</taxon>
        <taxon>Actinomycetales</taxon>
        <taxon>Actinomycetaceae</taxon>
        <taxon>Actinobaculum</taxon>
    </lineage>
</organism>
<evidence type="ECO:0000313" key="3">
    <source>
        <dbReference type="Proteomes" id="UP000269974"/>
    </source>
</evidence>
<comment type="caution">
    <text evidence="2">The sequence shown here is derived from an EMBL/GenBank/DDBJ whole genome shotgun (WGS) entry which is preliminary data.</text>
</comment>
<feature type="region of interest" description="Disordered" evidence="1">
    <location>
        <begin position="1"/>
        <end position="25"/>
    </location>
</feature>
<dbReference type="EMBL" id="UYIO01000001">
    <property type="protein sequence ID" value="VDG75808.1"/>
    <property type="molecule type" value="Genomic_DNA"/>
</dbReference>
<accession>A0A7Z8Y8T8</accession>